<dbReference type="EMBL" id="CAXAMN010022251">
    <property type="protein sequence ID" value="CAK9067815.1"/>
    <property type="molecule type" value="Genomic_DNA"/>
</dbReference>
<proteinExistence type="predicted"/>
<protein>
    <submittedName>
        <fullName evidence="1">Uncharacterized protein</fullName>
    </submittedName>
</protein>
<name>A0ABP0NVK2_9DINO</name>
<sequence length="212" mass="23661">METARSLGGSSSASMPNILSAGATQLPENARWVAARGTGCYHFLNADHVVHDRLHGDSQATMWRQRRNLQEEHQRQSLRLLEHCADQSSMTTQEKLLAVRTGTYDINGKVFALGKQATAPPKQVARGHWLTQVNGMTNSYNIVNGTALNPALTRHRDEEIRRLDEAVRKSFPAGNVQPLRDIACYEMPGFVAVRQRQLRGGVERSYTLHSSE</sequence>
<dbReference type="Proteomes" id="UP001642484">
    <property type="component" value="Unassembled WGS sequence"/>
</dbReference>
<evidence type="ECO:0000313" key="2">
    <source>
        <dbReference type="Proteomes" id="UP001642484"/>
    </source>
</evidence>
<reference evidence="1 2" key="1">
    <citation type="submission" date="2024-02" db="EMBL/GenBank/DDBJ databases">
        <authorList>
            <person name="Chen Y."/>
            <person name="Shah S."/>
            <person name="Dougan E. K."/>
            <person name="Thang M."/>
            <person name="Chan C."/>
        </authorList>
    </citation>
    <scope>NUCLEOTIDE SEQUENCE [LARGE SCALE GENOMIC DNA]</scope>
</reference>
<gene>
    <name evidence="1" type="ORF">CCMP2556_LOCUS33314</name>
</gene>
<comment type="caution">
    <text evidence="1">The sequence shown here is derived from an EMBL/GenBank/DDBJ whole genome shotgun (WGS) entry which is preliminary data.</text>
</comment>
<keyword evidence="2" id="KW-1185">Reference proteome</keyword>
<organism evidence="1 2">
    <name type="scientific">Durusdinium trenchii</name>
    <dbReference type="NCBI Taxonomy" id="1381693"/>
    <lineage>
        <taxon>Eukaryota</taxon>
        <taxon>Sar</taxon>
        <taxon>Alveolata</taxon>
        <taxon>Dinophyceae</taxon>
        <taxon>Suessiales</taxon>
        <taxon>Symbiodiniaceae</taxon>
        <taxon>Durusdinium</taxon>
    </lineage>
</organism>
<evidence type="ECO:0000313" key="1">
    <source>
        <dbReference type="EMBL" id="CAK9067815.1"/>
    </source>
</evidence>
<accession>A0ABP0NVK2</accession>